<dbReference type="AlphaFoldDB" id="A0AAE0G2N2"/>
<accession>A0AAE0G2N2</accession>
<evidence type="ECO:0000313" key="1">
    <source>
        <dbReference type="EMBL" id="KAK3270297.1"/>
    </source>
</evidence>
<name>A0AAE0G2N2_9CHLO</name>
<keyword evidence="2" id="KW-1185">Reference proteome</keyword>
<evidence type="ECO:0000313" key="2">
    <source>
        <dbReference type="Proteomes" id="UP001190700"/>
    </source>
</evidence>
<sequence length="318" mass="34580">MLAQVASIVGYLDDFLLVGTFEEVQEFMSLLPELAVVLGFEVNSDKTKLEDLLGVLAFYGQVAHSGVSLPPCPIEWCDFVLTGALNTETSYSTGVQSFVSFYIPGRSRGCPENMLPAAADVLAGAVATRRKCSGWRPASWRDPWLPGEHAPGGGRRLGRRSGYSENMLPAAAGVLAEAVATRRTCSQRRPASWQEQWLPANMLKAAAGAVATRENMPAKAAGRASWQDQWLPRTCSRAAGGVLARAVATRRTCSRRRPASWQEQWLPGEHAQGGGRRLGRSSGYPKNMLPAGDDVLVKWIMFMVTGRLVKPSTPKKYT</sequence>
<dbReference type="Proteomes" id="UP001190700">
    <property type="component" value="Unassembled WGS sequence"/>
</dbReference>
<protein>
    <submittedName>
        <fullName evidence="1">Uncharacterized protein</fullName>
    </submittedName>
</protein>
<comment type="caution">
    <text evidence="1">The sequence shown here is derived from an EMBL/GenBank/DDBJ whole genome shotgun (WGS) entry which is preliminary data.</text>
</comment>
<gene>
    <name evidence="1" type="ORF">CYMTET_21297</name>
</gene>
<dbReference type="EMBL" id="LGRX02010485">
    <property type="protein sequence ID" value="KAK3270297.1"/>
    <property type="molecule type" value="Genomic_DNA"/>
</dbReference>
<reference evidence="1 2" key="1">
    <citation type="journal article" date="2015" name="Genome Biol. Evol.">
        <title>Comparative Genomics of a Bacterivorous Green Alga Reveals Evolutionary Causalities and Consequences of Phago-Mixotrophic Mode of Nutrition.</title>
        <authorList>
            <person name="Burns J.A."/>
            <person name="Paasch A."/>
            <person name="Narechania A."/>
            <person name="Kim E."/>
        </authorList>
    </citation>
    <scope>NUCLEOTIDE SEQUENCE [LARGE SCALE GENOMIC DNA]</scope>
    <source>
        <strain evidence="1 2">PLY_AMNH</strain>
    </source>
</reference>
<organism evidence="1 2">
    <name type="scientific">Cymbomonas tetramitiformis</name>
    <dbReference type="NCBI Taxonomy" id="36881"/>
    <lineage>
        <taxon>Eukaryota</taxon>
        <taxon>Viridiplantae</taxon>
        <taxon>Chlorophyta</taxon>
        <taxon>Pyramimonadophyceae</taxon>
        <taxon>Pyramimonadales</taxon>
        <taxon>Pyramimonadaceae</taxon>
        <taxon>Cymbomonas</taxon>
    </lineage>
</organism>
<proteinExistence type="predicted"/>